<evidence type="ECO:0000256" key="4">
    <source>
        <dbReference type="ARBA" id="ARBA00023004"/>
    </source>
</evidence>
<feature type="domain" description="Hemerythrin-like" evidence="5">
    <location>
        <begin position="30"/>
        <end position="173"/>
    </location>
</feature>
<dbReference type="Pfam" id="PF01814">
    <property type="entry name" value="Hemerythrin"/>
    <property type="match status" value="1"/>
</dbReference>
<accession>A0A8J7PJ13</accession>
<comment type="caution">
    <text evidence="6">The sequence shown here is derived from an EMBL/GenBank/DDBJ whole genome shotgun (WGS) entry which is preliminary data.</text>
</comment>
<evidence type="ECO:0000313" key="7">
    <source>
        <dbReference type="Proteomes" id="UP000664277"/>
    </source>
</evidence>
<keyword evidence="3" id="KW-0479">Metal-binding</keyword>
<evidence type="ECO:0000256" key="1">
    <source>
        <dbReference type="ARBA" id="ARBA00004496"/>
    </source>
</evidence>
<dbReference type="InterPro" id="IPR012312">
    <property type="entry name" value="Hemerythrin-like"/>
</dbReference>
<sequence>MSIYIELAGTELVMNREDTPPQGISLSSTIDEIIDKHNAFLKEHLTVIHKLAIRVAAVHGIENPSLEKMASSIGVLKAELEQHMHKEEKVLFPMIRDLDRGVLPLSSVRGPINVMFLEHEEFTENLANIRILNDPMKEALYSCEDYLLLVDELTVLEKNLGEHIAKENQFLFPSSIERQNQITEGIEMARLASGQSEFQETEG</sequence>
<evidence type="ECO:0000259" key="5">
    <source>
        <dbReference type="Pfam" id="PF01814"/>
    </source>
</evidence>
<dbReference type="AlphaFoldDB" id="A0A8J7PJ13"/>
<comment type="subcellular location">
    <subcellularLocation>
        <location evidence="1">Cytoplasm</location>
    </subcellularLocation>
</comment>
<dbReference type="PANTHER" id="PTHR36438:SF1">
    <property type="entry name" value="IRON-SULFUR CLUSTER REPAIR PROTEIN YTFE"/>
    <property type="match status" value="1"/>
</dbReference>
<dbReference type="PANTHER" id="PTHR36438">
    <property type="entry name" value="IRON-SULFUR CLUSTER REPAIR PROTEIN YTFE"/>
    <property type="match status" value="1"/>
</dbReference>
<dbReference type="InterPro" id="IPR019903">
    <property type="entry name" value="RIC_family"/>
</dbReference>
<dbReference type="GO" id="GO:0005737">
    <property type="term" value="C:cytoplasm"/>
    <property type="evidence" value="ECO:0007669"/>
    <property type="project" value="UniProtKB-SubCell"/>
</dbReference>
<keyword evidence="2" id="KW-0963">Cytoplasm</keyword>
<evidence type="ECO:0000313" key="6">
    <source>
        <dbReference type="EMBL" id="MBN8662262.1"/>
    </source>
</evidence>
<keyword evidence="4" id="KW-0408">Iron</keyword>
<name>A0A8J7PJ13_9BACT</name>
<proteinExistence type="predicted"/>
<organism evidence="6 7">
    <name type="scientific">Candidatus Obscuribacter phosphatis</name>
    <dbReference type="NCBI Taxonomy" id="1906157"/>
    <lineage>
        <taxon>Bacteria</taxon>
        <taxon>Bacillati</taxon>
        <taxon>Candidatus Melainabacteria</taxon>
        <taxon>Candidatus Obscuribacterales</taxon>
        <taxon>Candidatus Obscuribacteraceae</taxon>
        <taxon>Candidatus Obscuribacter</taxon>
    </lineage>
</organism>
<protein>
    <submittedName>
        <fullName evidence="6">Hemerythrin domain-containing protein</fullName>
    </submittedName>
</protein>
<dbReference type="EMBL" id="JAFLCK010000034">
    <property type="protein sequence ID" value="MBN8662262.1"/>
    <property type="molecule type" value="Genomic_DNA"/>
</dbReference>
<dbReference type="Gene3D" id="1.20.120.520">
    <property type="entry name" value="nmb1532 protein domain like"/>
    <property type="match status" value="1"/>
</dbReference>
<gene>
    <name evidence="6" type="ORF">J0M35_17970</name>
</gene>
<dbReference type="GO" id="GO:0046872">
    <property type="term" value="F:metal ion binding"/>
    <property type="evidence" value="ECO:0007669"/>
    <property type="project" value="UniProtKB-KW"/>
</dbReference>
<reference evidence="6" key="1">
    <citation type="submission" date="2021-02" db="EMBL/GenBank/DDBJ databases">
        <title>Genome-Resolved Metagenomics of a Microbial Community Performing Photosynthetic Biological Nutrient Removal.</title>
        <authorList>
            <person name="Mcdaniel E.A."/>
        </authorList>
    </citation>
    <scope>NUCLEOTIDE SEQUENCE</scope>
    <source>
        <strain evidence="6">UWPOB_OBS1</strain>
    </source>
</reference>
<evidence type="ECO:0000256" key="2">
    <source>
        <dbReference type="ARBA" id="ARBA00022490"/>
    </source>
</evidence>
<evidence type="ECO:0000256" key="3">
    <source>
        <dbReference type="ARBA" id="ARBA00022723"/>
    </source>
</evidence>
<dbReference type="Proteomes" id="UP000664277">
    <property type="component" value="Unassembled WGS sequence"/>
</dbReference>